<dbReference type="Proteomes" id="UP001140513">
    <property type="component" value="Unassembled WGS sequence"/>
</dbReference>
<keyword evidence="2" id="KW-1185">Reference proteome</keyword>
<comment type="caution">
    <text evidence="1">The sequence shown here is derived from an EMBL/GenBank/DDBJ whole genome shotgun (WGS) entry which is preliminary data.</text>
</comment>
<evidence type="ECO:0000313" key="2">
    <source>
        <dbReference type="Proteomes" id="UP001140513"/>
    </source>
</evidence>
<dbReference type="GeneID" id="80907541"/>
<dbReference type="RefSeq" id="XP_056073112.1">
    <property type="nucleotide sequence ID" value="XM_056212804.1"/>
</dbReference>
<organism evidence="1 2">
    <name type="scientific">Didymosphaeria variabile</name>
    <dbReference type="NCBI Taxonomy" id="1932322"/>
    <lineage>
        <taxon>Eukaryota</taxon>
        <taxon>Fungi</taxon>
        <taxon>Dikarya</taxon>
        <taxon>Ascomycota</taxon>
        <taxon>Pezizomycotina</taxon>
        <taxon>Dothideomycetes</taxon>
        <taxon>Pleosporomycetidae</taxon>
        <taxon>Pleosporales</taxon>
        <taxon>Massarineae</taxon>
        <taxon>Didymosphaeriaceae</taxon>
        <taxon>Didymosphaeria</taxon>
    </lineage>
</organism>
<protein>
    <submittedName>
        <fullName evidence="1">Uncharacterized protein</fullName>
    </submittedName>
</protein>
<evidence type="ECO:0000313" key="1">
    <source>
        <dbReference type="EMBL" id="KAJ4355986.1"/>
    </source>
</evidence>
<sequence length="92" mass="11234">MLRPIYGYELCPQREMNTLEYLQEKLQQEIREELEQPRLNELVSKLMYQFRHLHGSVKSKEEWIRHAVQSKKERLRDAVQSEKKHIEKDVRG</sequence>
<accession>A0A9W8XR05</accession>
<gene>
    <name evidence="1" type="ORF">N0V89_004011</name>
</gene>
<reference evidence="1" key="1">
    <citation type="submission" date="2022-10" db="EMBL/GenBank/DDBJ databases">
        <title>Tapping the CABI collections for fungal endophytes: first genome assemblies for Collariella, Neodidymelliopsis, Ascochyta clinopodiicola, Didymella pomorum, Didymosphaeria variabile, Neocosmospora piperis and Neocucurbitaria cava.</title>
        <authorList>
            <person name="Hill R."/>
        </authorList>
    </citation>
    <scope>NUCLEOTIDE SEQUENCE</scope>
    <source>
        <strain evidence="1">IMI 356815</strain>
    </source>
</reference>
<proteinExistence type="predicted"/>
<name>A0A9W8XR05_9PLEO</name>
<dbReference type="EMBL" id="JAPEUX010000003">
    <property type="protein sequence ID" value="KAJ4355986.1"/>
    <property type="molecule type" value="Genomic_DNA"/>
</dbReference>
<dbReference type="AlphaFoldDB" id="A0A9W8XR05"/>